<evidence type="ECO:0000313" key="1">
    <source>
        <dbReference type="EMBL" id="CAB4788181.1"/>
    </source>
</evidence>
<organism evidence="2">
    <name type="scientific">freshwater metagenome</name>
    <dbReference type="NCBI Taxonomy" id="449393"/>
    <lineage>
        <taxon>unclassified sequences</taxon>
        <taxon>metagenomes</taxon>
        <taxon>ecological metagenomes</taxon>
    </lineage>
</organism>
<accession>A0A6J7T4L9</accession>
<dbReference type="EMBL" id="CAFBRX010000229">
    <property type="protein sequence ID" value="CAB5135511.1"/>
    <property type="molecule type" value="Genomic_DNA"/>
</dbReference>
<dbReference type="AlphaFoldDB" id="A0A6J7T4L9"/>
<reference evidence="2" key="1">
    <citation type="submission" date="2020-05" db="EMBL/GenBank/DDBJ databases">
        <authorList>
            <person name="Chiriac C."/>
            <person name="Salcher M."/>
            <person name="Ghai R."/>
            <person name="Kavagutti S V."/>
        </authorList>
    </citation>
    <scope>NUCLEOTIDE SEQUENCE</scope>
</reference>
<evidence type="ECO:0000313" key="2">
    <source>
        <dbReference type="EMBL" id="CAB5047982.1"/>
    </source>
</evidence>
<sequence length="55" mass="6017">MGEAPHGDAGLLNLDPGSGGHCRWIFRERLGEALSDYKFKYVISPPIVQVNMGDT</sequence>
<proteinExistence type="predicted"/>
<protein>
    <submittedName>
        <fullName evidence="2">Unannotated protein</fullName>
    </submittedName>
</protein>
<name>A0A6J7T4L9_9ZZZZ</name>
<dbReference type="EMBL" id="CAFBQJ010000073">
    <property type="protein sequence ID" value="CAB5047982.1"/>
    <property type="molecule type" value="Genomic_DNA"/>
</dbReference>
<evidence type="ECO:0000313" key="3">
    <source>
        <dbReference type="EMBL" id="CAB5135511.1"/>
    </source>
</evidence>
<dbReference type="EMBL" id="CAEZZV010000192">
    <property type="protein sequence ID" value="CAB4788181.1"/>
    <property type="molecule type" value="Genomic_DNA"/>
</dbReference>
<gene>
    <name evidence="1" type="ORF">UFOPK2921_01263</name>
    <name evidence="2" type="ORF">UFOPK4275_00534</name>
    <name evidence="3" type="ORF">UFOPK4422_01609</name>
</gene>